<gene>
    <name evidence="3" type="ORF">ACFOPH_05480</name>
</gene>
<evidence type="ECO:0000313" key="3">
    <source>
        <dbReference type="EMBL" id="MFC3457697.1"/>
    </source>
</evidence>
<keyword evidence="2" id="KW-0732">Signal</keyword>
<keyword evidence="4" id="KW-1185">Reference proteome</keyword>
<dbReference type="EMBL" id="JBHRVV010000001">
    <property type="protein sequence ID" value="MFC3457697.1"/>
    <property type="molecule type" value="Genomic_DNA"/>
</dbReference>
<feature type="region of interest" description="Disordered" evidence="1">
    <location>
        <begin position="239"/>
        <end position="268"/>
    </location>
</feature>
<evidence type="ECO:0000313" key="4">
    <source>
        <dbReference type="Proteomes" id="UP001595665"/>
    </source>
</evidence>
<organism evidence="3 4">
    <name type="scientific">Massilia haematophila</name>
    <dbReference type="NCBI Taxonomy" id="457923"/>
    <lineage>
        <taxon>Bacteria</taxon>
        <taxon>Pseudomonadati</taxon>
        <taxon>Pseudomonadota</taxon>
        <taxon>Betaproteobacteria</taxon>
        <taxon>Burkholderiales</taxon>
        <taxon>Oxalobacteraceae</taxon>
        <taxon>Telluria group</taxon>
        <taxon>Massilia</taxon>
    </lineage>
</organism>
<evidence type="ECO:0000256" key="1">
    <source>
        <dbReference type="SAM" id="MobiDB-lite"/>
    </source>
</evidence>
<feature type="signal peptide" evidence="2">
    <location>
        <begin position="1"/>
        <end position="28"/>
    </location>
</feature>
<accession>A0ABV7PIH8</accession>
<dbReference type="Proteomes" id="UP001595665">
    <property type="component" value="Unassembled WGS sequence"/>
</dbReference>
<evidence type="ECO:0000256" key="2">
    <source>
        <dbReference type="SAM" id="SignalP"/>
    </source>
</evidence>
<dbReference type="RefSeq" id="WP_379734036.1">
    <property type="nucleotide sequence ID" value="NZ_JBHRVV010000001.1"/>
</dbReference>
<feature type="compositionally biased region" description="Basic and acidic residues" evidence="1">
    <location>
        <begin position="239"/>
        <end position="256"/>
    </location>
</feature>
<sequence>MLQMPWTTKHLCLGLVLAGACAAPHAQAAPSIPGPPAPPPQRLQAACSLDALPDASLDHVHVRAWPALPGDLPYYEARSALTGARVRIYHDPDLAPAAAAKSACLMGMLDLLSGVVPEARRGMVWSPMVITRNADYIPLKQDGELRWPNVFSGTGWSPAALDFLMNVMPHEEVHLIQRASGASWPRWFEEGHAEWANLQVTEQVNPDSAREQRELRMQDLRRLDAPRLGAWGGLSVKPEAIERQLSPEDRERRAKDPSYNPPGPFKFGSDDLMQDNADELGRYGAALALFDGLEQRHGRAAVRAWVSAVLASKDAGQIAPLARQLLGEDIAQLLD</sequence>
<protein>
    <submittedName>
        <fullName evidence="3">Uncharacterized protein</fullName>
    </submittedName>
</protein>
<feature type="chain" id="PRO_5046909727" evidence="2">
    <location>
        <begin position="29"/>
        <end position="335"/>
    </location>
</feature>
<name>A0ABV7PIH8_9BURK</name>
<proteinExistence type="predicted"/>
<reference evidence="4" key="1">
    <citation type="journal article" date="2019" name="Int. J. Syst. Evol. Microbiol.">
        <title>The Global Catalogue of Microorganisms (GCM) 10K type strain sequencing project: providing services to taxonomists for standard genome sequencing and annotation.</title>
        <authorList>
            <consortium name="The Broad Institute Genomics Platform"/>
            <consortium name="The Broad Institute Genome Sequencing Center for Infectious Disease"/>
            <person name="Wu L."/>
            <person name="Ma J."/>
        </authorList>
    </citation>
    <scope>NUCLEOTIDE SEQUENCE [LARGE SCALE GENOMIC DNA]</scope>
    <source>
        <strain evidence="4">CCM 7480</strain>
    </source>
</reference>
<comment type="caution">
    <text evidence="3">The sequence shown here is derived from an EMBL/GenBank/DDBJ whole genome shotgun (WGS) entry which is preliminary data.</text>
</comment>